<dbReference type="Proteomes" id="UP000593918">
    <property type="component" value="Chromosome"/>
</dbReference>
<name>A0A7L9UMB8_BIFLL</name>
<dbReference type="EMBL" id="CP062943">
    <property type="protein sequence ID" value="QOL56028.1"/>
    <property type="molecule type" value="Genomic_DNA"/>
</dbReference>
<gene>
    <name evidence="1" type="ORF">BL5915_04495</name>
</gene>
<evidence type="ECO:0000313" key="1">
    <source>
        <dbReference type="EMBL" id="QOL56028.1"/>
    </source>
</evidence>
<dbReference type="AlphaFoldDB" id="A0A7L9UMB8"/>
<evidence type="ECO:0000313" key="2">
    <source>
        <dbReference type="Proteomes" id="UP000593918"/>
    </source>
</evidence>
<protein>
    <submittedName>
        <fullName evidence="1">Uncharacterized protein</fullName>
    </submittedName>
</protein>
<reference evidence="1 2" key="1">
    <citation type="submission" date="2020-10" db="EMBL/GenBank/DDBJ databases">
        <title>Genome sequencing of Bifidobacterium longum subsp. longum KCTC 5915.</title>
        <authorList>
            <person name="Kim J."/>
        </authorList>
    </citation>
    <scope>NUCLEOTIDE SEQUENCE [LARGE SCALE GENOMIC DNA]</scope>
    <source>
        <strain evidence="1 2">KCTC 5915</strain>
    </source>
</reference>
<accession>A0A7L9UMB8</accession>
<proteinExistence type="predicted"/>
<dbReference type="RefSeq" id="WP_200408564.1">
    <property type="nucleotide sequence ID" value="NZ_CP062943.1"/>
</dbReference>
<sequence length="148" mass="16006">MTNLIQENVTSPQPSNTPLPIHLPFCAAFLFLVCNAAIPPSRYALTQLWTAPTPALSRSAARFCCMLPGTGSIALIFCLQWDDGLDHMAGIPGIRRQSAFQALSGRITQVLDYLGGCHRCGEVQLHHTLSFLGAGLTIILSLSLQEKT</sequence>
<organism evidence="1 2">
    <name type="scientific">Bifidobacterium longum subsp. longum</name>
    <dbReference type="NCBI Taxonomy" id="1679"/>
    <lineage>
        <taxon>Bacteria</taxon>
        <taxon>Bacillati</taxon>
        <taxon>Actinomycetota</taxon>
        <taxon>Actinomycetes</taxon>
        <taxon>Bifidobacteriales</taxon>
        <taxon>Bifidobacteriaceae</taxon>
        <taxon>Bifidobacterium</taxon>
    </lineage>
</organism>